<reference evidence="1" key="1">
    <citation type="submission" date="2023-06" db="EMBL/GenBank/DDBJ databases">
        <title>Genome-scale phylogeny and comparative genomics of the fungal order Sordariales.</title>
        <authorList>
            <consortium name="Lawrence Berkeley National Laboratory"/>
            <person name="Hensen N."/>
            <person name="Bonometti L."/>
            <person name="Westerberg I."/>
            <person name="Brannstrom I.O."/>
            <person name="Guillou S."/>
            <person name="Cros-Aarteil S."/>
            <person name="Calhoun S."/>
            <person name="Haridas S."/>
            <person name="Kuo A."/>
            <person name="Mondo S."/>
            <person name="Pangilinan J."/>
            <person name="Riley R."/>
            <person name="Labutti K."/>
            <person name="Andreopoulos B."/>
            <person name="Lipzen A."/>
            <person name="Chen C."/>
            <person name="Yanf M."/>
            <person name="Daum C."/>
            <person name="Ng V."/>
            <person name="Clum A."/>
            <person name="Steindorff A."/>
            <person name="Ohm R."/>
            <person name="Martin F."/>
            <person name="Silar P."/>
            <person name="Natvig D."/>
            <person name="Lalanne C."/>
            <person name="Gautier V."/>
            <person name="Ament-Velasquez S.L."/>
            <person name="Kruys A."/>
            <person name="Hutchinson M.I."/>
            <person name="Powell A.J."/>
            <person name="Barry K."/>
            <person name="Miller A.N."/>
            <person name="Grigoriev I.V."/>
            <person name="Debuchy R."/>
            <person name="Gladieux P."/>
            <person name="Thoren M.H."/>
            <person name="Johannesson H."/>
        </authorList>
    </citation>
    <scope>NUCLEOTIDE SEQUENCE</scope>
    <source>
        <strain evidence="1">CBS 606.72</strain>
    </source>
</reference>
<organism evidence="1 2">
    <name type="scientific">Immersiella caudata</name>
    <dbReference type="NCBI Taxonomy" id="314043"/>
    <lineage>
        <taxon>Eukaryota</taxon>
        <taxon>Fungi</taxon>
        <taxon>Dikarya</taxon>
        <taxon>Ascomycota</taxon>
        <taxon>Pezizomycotina</taxon>
        <taxon>Sordariomycetes</taxon>
        <taxon>Sordariomycetidae</taxon>
        <taxon>Sordariales</taxon>
        <taxon>Lasiosphaeriaceae</taxon>
        <taxon>Immersiella</taxon>
    </lineage>
</organism>
<dbReference type="EMBL" id="JAULSU010000003">
    <property type="protein sequence ID" value="KAK0622448.1"/>
    <property type="molecule type" value="Genomic_DNA"/>
</dbReference>
<proteinExistence type="predicted"/>
<comment type="caution">
    <text evidence="1">The sequence shown here is derived from an EMBL/GenBank/DDBJ whole genome shotgun (WGS) entry which is preliminary data.</text>
</comment>
<dbReference type="Proteomes" id="UP001175000">
    <property type="component" value="Unassembled WGS sequence"/>
</dbReference>
<sequence length="93" mass="10445">EKGAKTYNTRDSLVVTDTTTSRALTGLSMGERTGSRIFQWVWSYVVGFIVRDVDMLVGRKEGRCIHVVKTKKAQCFAPVLSLQEGALILLQRR</sequence>
<accession>A0AA40C2Z8</accession>
<protein>
    <submittedName>
        <fullName evidence="1">Uncharacterized protein</fullName>
    </submittedName>
</protein>
<gene>
    <name evidence="1" type="ORF">B0T14DRAFT_427568</name>
</gene>
<dbReference type="AlphaFoldDB" id="A0AA40C2Z8"/>
<evidence type="ECO:0000313" key="2">
    <source>
        <dbReference type="Proteomes" id="UP001175000"/>
    </source>
</evidence>
<name>A0AA40C2Z8_9PEZI</name>
<feature type="non-terminal residue" evidence="1">
    <location>
        <position position="1"/>
    </location>
</feature>
<keyword evidence="2" id="KW-1185">Reference proteome</keyword>
<evidence type="ECO:0000313" key="1">
    <source>
        <dbReference type="EMBL" id="KAK0622448.1"/>
    </source>
</evidence>